<protein>
    <submittedName>
        <fullName evidence="1">Uncharacterized protein</fullName>
    </submittedName>
</protein>
<gene>
    <name evidence="1" type="ORF">PMALA_076880</name>
</gene>
<sequence>MIKGKKVCQHIRECYAELVDLSRKVRKKKKKKKRIKRKRNKSTSIPMLFYNFTNKQFFQNYTCFNKSTISSTGYYLYLLLLRCNYFETLLTFATAIYFCVNVNIGAPTKFRVVLGKDNIKEEEIEERCAQLLILRDVHKGLTGMP</sequence>
<proteinExistence type="predicted"/>
<evidence type="ECO:0000313" key="1">
    <source>
        <dbReference type="EMBL" id="SBT00510.1"/>
    </source>
</evidence>
<organism evidence="1 2">
    <name type="scientific">Plasmodium malariae</name>
    <dbReference type="NCBI Taxonomy" id="5858"/>
    <lineage>
        <taxon>Eukaryota</taxon>
        <taxon>Sar</taxon>
        <taxon>Alveolata</taxon>
        <taxon>Apicomplexa</taxon>
        <taxon>Aconoidasida</taxon>
        <taxon>Haemosporida</taxon>
        <taxon>Plasmodiidae</taxon>
        <taxon>Plasmodium</taxon>
        <taxon>Plasmodium (Plasmodium)</taxon>
    </lineage>
</organism>
<dbReference type="AlphaFoldDB" id="A0A1A8X9K2"/>
<dbReference type="Proteomes" id="UP000078597">
    <property type="component" value="Unassembled WGS sequence"/>
</dbReference>
<reference evidence="2" key="1">
    <citation type="submission" date="2016-05" db="EMBL/GenBank/DDBJ databases">
        <authorList>
            <person name="Naeem Raeece"/>
        </authorList>
    </citation>
    <scope>NUCLEOTIDE SEQUENCE [LARGE SCALE GENOMIC DNA]</scope>
</reference>
<name>A0A1A8X9K2_PLAMA</name>
<evidence type="ECO:0000313" key="2">
    <source>
        <dbReference type="Proteomes" id="UP000078597"/>
    </source>
</evidence>
<accession>A0A1A8X9K2</accession>
<dbReference type="EMBL" id="FLQW01006458">
    <property type="protein sequence ID" value="SBT00510.1"/>
    <property type="molecule type" value="Genomic_DNA"/>
</dbReference>